<evidence type="ECO:0000313" key="12">
    <source>
        <dbReference type="Proteomes" id="UP001319200"/>
    </source>
</evidence>
<dbReference type="GO" id="GO:0005886">
    <property type="term" value="C:plasma membrane"/>
    <property type="evidence" value="ECO:0007669"/>
    <property type="project" value="UniProtKB-SubCell"/>
</dbReference>
<dbReference type="RefSeq" id="WP_254160476.1">
    <property type="nucleotide sequence ID" value="NZ_JAHESF010000002.1"/>
</dbReference>
<dbReference type="SUPFAM" id="SSF53649">
    <property type="entry name" value="Alkaline phosphatase-like"/>
    <property type="match status" value="1"/>
</dbReference>
<keyword evidence="4 9" id="KW-1133">Transmembrane helix</keyword>
<evidence type="ECO:0000256" key="4">
    <source>
        <dbReference type="ARBA" id="ARBA00022989"/>
    </source>
</evidence>
<evidence type="ECO:0000256" key="7">
    <source>
        <dbReference type="PIRSR" id="PIRSR005091-2"/>
    </source>
</evidence>
<comment type="caution">
    <text evidence="11">The sequence shown here is derived from an EMBL/GenBank/DDBJ whole genome shotgun (WGS) entry which is preliminary data.</text>
</comment>
<feature type="domain" description="Sulfatase N-terminal" evidence="10">
    <location>
        <begin position="267"/>
        <end position="536"/>
    </location>
</feature>
<evidence type="ECO:0000256" key="9">
    <source>
        <dbReference type="SAM" id="Phobius"/>
    </source>
</evidence>
<dbReference type="InterPro" id="IPR012160">
    <property type="entry name" value="LtaS-like"/>
</dbReference>
<feature type="transmembrane region" description="Helical" evidence="9">
    <location>
        <begin position="7"/>
        <end position="29"/>
    </location>
</feature>
<dbReference type="Gene3D" id="3.40.720.10">
    <property type="entry name" value="Alkaline Phosphatase, subunit A"/>
    <property type="match status" value="1"/>
</dbReference>
<organism evidence="11 12">
    <name type="scientific">Chryseosolibacter histidini</name>
    <dbReference type="NCBI Taxonomy" id="2782349"/>
    <lineage>
        <taxon>Bacteria</taxon>
        <taxon>Pseudomonadati</taxon>
        <taxon>Bacteroidota</taxon>
        <taxon>Cytophagia</taxon>
        <taxon>Cytophagales</taxon>
        <taxon>Chryseotaleaceae</taxon>
        <taxon>Chryseosolibacter</taxon>
    </lineage>
</organism>
<evidence type="ECO:0000313" key="11">
    <source>
        <dbReference type="EMBL" id="MBT1695797.1"/>
    </source>
</evidence>
<dbReference type="GO" id="GO:0046872">
    <property type="term" value="F:metal ion binding"/>
    <property type="evidence" value="ECO:0007669"/>
    <property type="project" value="UniProtKB-KW"/>
</dbReference>
<dbReference type="AlphaFoldDB" id="A0AAP2GMV0"/>
<keyword evidence="5 9" id="KW-0472">Membrane</keyword>
<feature type="binding site" evidence="8">
    <location>
        <position position="485"/>
    </location>
    <ligand>
        <name>Mn(2+)</name>
        <dbReference type="ChEBI" id="CHEBI:29035"/>
    </ligand>
</feature>
<dbReference type="EMBL" id="JAHESF010000002">
    <property type="protein sequence ID" value="MBT1695797.1"/>
    <property type="molecule type" value="Genomic_DNA"/>
</dbReference>
<feature type="transmembrane region" description="Helical" evidence="9">
    <location>
        <begin position="139"/>
        <end position="162"/>
    </location>
</feature>
<dbReference type="PANTHER" id="PTHR47371:SF3">
    <property type="entry name" value="PHOSPHOGLYCEROL TRANSFERASE I"/>
    <property type="match status" value="1"/>
</dbReference>
<dbReference type="GO" id="GO:0016787">
    <property type="term" value="F:hydrolase activity"/>
    <property type="evidence" value="ECO:0007669"/>
    <property type="project" value="UniProtKB-KW"/>
</dbReference>
<proteinExistence type="predicted"/>
<evidence type="ECO:0000256" key="8">
    <source>
        <dbReference type="PIRSR" id="PIRSR005091-3"/>
    </source>
</evidence>
<dbReference type="PIRSF" id="PIRSF005091">
    <property type="entry name" value="Mmb_sulf_HI1246"/>
    <property type="match status" value="1"/>
</dbReference>
<feature type="transmembrane region" description="Helical" evidence="9">
    <location>
        <begin position="80"/>
        <end position="100"/>
    </location>
</feature>
<name>A0AAP2GMV0_9BACT</name>
<feature type="transmembrane region" description="Helical" evidence="9">
    <location>
        <begin position="174"/>
        <end position="192"/>
    </location>
</feature>
<comment type="subcellular location">
    <subcellularLocation>
        <location evidence="1">Cell membrane</location>
        <topology evidence="1">Multi-pass membrane protein</topology>
    </subcellularLocation>
</comment>
<dbReference type="CDD" id="cd16015">
    <property type="entry name" value="LTA_synthase"/>
    <property type="match status" value="1"/>
</dbReference>
<evidence type="ECO:0000256" key="3">
    <source>
        <dbReference type="ARBA" id="ARBA00022692"/>
    </source>
</evidence>
<evidence type="ECO:0000256" key="1">
    <source>
        <dbReference type="ARBA" id="ARBA00004651"/>
    </source>
</evidence>
<evidence type="ECO:0000256" key="5">
    <source>
        <dbReference type="ARBA" id="ARBA00023136"/>
    </source>
</evidence>
<keyword evidence="12" id="KW-1185">Reference proteome</keyword>
<keyword evidence="7" id="KW-0464">Manganese</keyword>
<evidence type="ECO:0000256" key="2">
    <source>
        <dbReference type="ARBA" id="ARBA00022475"/>
    </source>
</evidence>
<feature type="transmembrane region" description="Helical" evidence="9">
    <location>
        <begin position="56"/>
        <end position="73"/>
    </location>
</feature>
<keyword evidence="3 9" id="KW-0812">Transmembrane</keyword>
<gene>
    <name evidence="11" type="ORF">KK083_02835</name>
</gene>
<evidence type="ECO:0000256" key="6">
    <source>
        <dbReference type="PIRSR" id="PIRSR005091-1"/>
    </source>
</evidence>
<feature type="binding site" evidence="8">
    <location>
        <position position="275"/>
    </location>
    <ligand>
        <name>Mn(2+)</name>
        <dbReference type="ChEBI" id="CHEBI:29035"/>
    </ligand>
</feature>
<dbReference type="PANTHER" id="PTHR47371">
    <property type="entry name" value="LIPOTEICHOIC ACID SYNTHASE"/>
    <property type="match status" value="1"/>
</dbReference>
<keyword evidence="7" id="KW-0479">Metal-binding</keyword>
<evidence type="ECO:0000259" key="10">
    <source>
        <dbReference type="Pfam" id="PF00884"/>
    </source>
</evidence>
<dbReference type="InterPro" id="IPR050448">
    <property type="entry name" value="OpgB/LTA_synthase_biosynth"/>
</dbReference>
<protein>
    <submittedName>
        <fullName evidence="11">Sulfatase-like hydrolase/transferase</fullName>
    </submittedName>
</protein>
<reference evidence="11 12" key="1">
    <citation type="submission" date="2021-05" db="EMBL/GenBank/DDBJ databases">
        <title>A Polyphasic approach of four new species of the genus Ohtaekwangia: Ohtaekwangia histidinii sp. nov., Ohtaekwangia cretensis sp. nov., Ohtaekwangia indiensis sp. nov., Ohtaekwangia reichenbachii sp. nov. from diverse environment.</title>
        <authorList>
            <person name="Octaviana S."/>
        </authorList>
    </citation>
    <scope>NUCLEOTIDE SEQUENCE [LARGE SCALE GENOMIC DNA]</scope>
    <source>
        <strain evidence="11 12">PWU4</strain>
    </source>
</reference>
<keyword evidence="11" id="KW-0378">Hydrolase</keyword>
<dbReference type="Proteomes" id="UP001319200">
    <property type="component" value="Unassembled WGS sequence"/>
</dbReference>
<feature type="binding site" evidence="8">
    <location>
        <position position="484"/>
    </location>
    <ligand>
        <name>Mn(2+)</name>
        <dbReference type="ChEBI" id="CHEBI:29035"/>
    </ligand>
</feature>
<feature type="binding site" evidence="7">
    <location>
        <position position="430"/>
    </location>
    <ligand>
        <name>substrate</name>
    </ligand>
</feature>
<feature type="binding site" evidence="8">
    <location>
        <position position="315"/>
    </location>
    <ligand>
        <name>Mn(2+)</name>
        <dbReference type="ChEBI" id="CHEBI:29035"/>
    </ligand>
</feature>
<dbReference type="InterPro" id="IPR000917">
    <property type="entry name" value="Sulfatase_N"/>
</dbReference>
<dbReference type="Pfam" id="PF00884">
    <property type="entry name" value="Sulfatase"/>
    <property type="match status" value="1"/>
</dbReference>
<feature type="active site" evidence="6">
    <location>
        <position position="315"/>
    </location>
</feature>
<keyword evidence="2" id="KW-1003">Cell membrane</keyword>
<sequence>MRQRLRLLAYYAIFWITFMIVIRAVFMLYNHDLSAQLSAGEIVQVFLHGLKMDLSMSGYFLALTSLILTISVFTQSRWLFLVLNSISIFMIVISAIIVVVDIELYRHWGFRLDTTPLFYMAGAETEAMGSVAVSVVIELFLILIALATLAIFVYSVWLGRLLSTLRPPAEKKAFLVFVIATGLMFIPIRGSFTVAPMNPGFVYFHNTKPYANHAALNTVWNFIYSLQRSKERGYPKNFYDNKLTEEYFAALYPNDDSTVHVFTEARPNVVLFIMESFTADVIEPLGGLKGITPNLNQLCAEGILFDSIYSSGDRTDKGIVSVLSGYPAQPQGSIIKYTSKAQKLPYLNHFMRELGYRTSFVYGGDIDFANFRSYLTTCRFDHITADEDFSGDDNNSKWGVHDHIVFNRALQECDTASSPFFKVILSLSSHEPFDVPMTPYIEGQDQESLFLNACHYTDKSVGEFISQAKQKPWWKNTVVIFVADHGHRHPGNKALQAKERFRIPLLMTGGAIKKDSVVHLYGNQTDIANTLLGQLDKPSDAFTFSKNLLSPAARSFSAYFFNNGYGFVAPGKYILYDNTGRQFLETVGATEEDVNISKAYQQKLFLDYNLK</sequence>
<dbReference type="InterPro" id="IPR017850">
    <property type="entry name" value="Alkaline_phosphatase_core_sf"/>
</dbReference>
<accession>A0AAP2GMV0</accession>